<gene>
    <name evidence="1" type="ORF">ABT39_MTgene6209</name>
</gene>
<geneLocation type="mitochondrion" evidence="1"/>
<accession>A0A101LXW9</accession>
<dbReference type="AlphaFoldDB" id="A0A101LXW9"/>
<keyword evidence="1" id="KW-0496">Mitochondrion</keyword>
<comment type="caution">
    <text evidence="1">The sequence shown here is derived from an EMBL/GenBank/DDBJ whole genome shotgun (WGS) entry which is preliminary data.</text>
</comment>
<sequence>MYVLLSYYLTWLFSSTNQYHTLAHMYGWIKKSVLPFALRLIALRYFAKPWMGWESDSSSK</sequence>
<dbReference type="EMBL" id="LKAM01000008">
    <property type="protein sequence ID" value="KUM47203.1"/>
    <property type="molecule type" value="Genomic_DNA"/>
</dbReference>
<protein>
    <submittedName>
        <fullName evidence="1">Uncharacterized protein</fullName>
    </submittedName>
</protein>
<proteinExistence type="predicted"/>
<reference evidence="1" key="1">
    <citation type="journal article" date="2015" name="Genome Biol. Evol.">
        <title>Organellar Genomes of White Spruce (Picea glauca): Assembly and Annotation.</title>
        <authorList>
            <person name="Jackman S.D."/>
            <person name="Warren R.L."/>
            <person name="Gibb E.A."/>
            <person name="Vandervalk B.P."/>
            <person name="Mohamadi H."/>
            <person name="Chu J."/>
            <person name="Raymond A."/>
            <person name="Pleasance S."/>
            <person name="Coope R."/>
            <person name="Wildung M.R."/>
            <person name="Ritland C.E."/>
            <person name="Bousquet J."/>
            <person name="Jones S.J."/>
            <person name="Bohlmann J."/>
            <person name="Birol I."/>
        </authorList>
    </citation>
    <scope>NUCLEOTIDE SEQUENCE [LARGE SCALE GENOMIC DNA]</scope>
    <source>
        <tissue evidence="1">Flushing bud</tissue>
    </source>
</reference>
<organism evidence="1">
    <name type="scientific">Picea glauca</name>
    <name type="common">White spruce</name>
    <name type="synonym">Pinus glauca</name>
    <dbReference type="NCBI Taxonomy" id="3330"/>
    <lineage>
        <taxon>Eukaryota</taxon>
        <taxon>Viridiplantae</taxon>
        <taxon>Streptophyta</taxon>
        <taxon>Embryophyta</taxon>
        <taxon>Tracheophyta</taxon>
        <taxon>Spermatophyta</taxon>
        <taxon>Pinopsida</taxon>
        <taxon>Pinidae</taxon>
        <taxon>Conifers I</taxon>
        <taxon>Pinales</taxon>
        <taxon>Pinaceae</taxon>
        <taxon>Picea</taxon>
    </lineage>
</organism>
<name>A0A101LXW9_PICGL</name>
<evidence type="ECO:0000313" key="1">
    <source>
        <dbReference type="EMBL" id="KUM47203.1"/>
    </source>
</evidence>